<dbReference type="Gene3D" id="3.40.50.80">
    <property type="entry name" value="Nucleotide-binding domain of ferredoxin-NADP reductase (FNR) module"/>
    <property type="match status" value="1"/>
</dbReference>
<accession>A0A1Q8CQC4</accession>
<dbReference type="Pfam" id="PF08021">
    <property type="entry name" value="FAD_binding_9"/>
    <property type="match status" value="1"/>
</dbReference>
<dbReference type="Proteomes" id="UP000185596">
    <property type="component" value="Unassembled WGS sequence"/>
</dbReference>
<evidence type="ECO:0000313" key="3">
    <source>
        <dbReference type="Proteomes" id="UP000185596"/>
    </source>
</evidence>
<dbReference type="STRING" id="1912961.BU204_16885"/>
<dbReference type="PANTHER" id="PTHR30157">
    <property type="entry name" value="FERRIC REDUCTASE, NADPH-DEPENDENT"/>
    <property type="match status" value="1"/>
</dbReference>
<organism evidence="2 3">
    <name type="scientific">Actinophytocola xanthii</name>
    <dbReference type="NCBI Taxonomy" id="1912961"/>
    <lineage>
        <taxon>Bacteria</taxon>
        <taxon>Bacillati</taxon>
        <taxon>Actinomycetota</taxon>
        <taxon>Actinomycetes</taxon>
        <taxon>Pseudonocardiales</taxon>
        <taxon>Pseudonocardiaceae</taxon>
    </lineage>
</organism>
<dbReference type="OrthoDB" id="3291337at2"/>
<comment type="caution">
    <text evidence="2">The sequence shown here is derived from an EMBL/GenBank/DDBJ whole genome shotgun (WGS) entry which is preliminary data.</text>
</comment>
<proteinExistence type="predicted"/>
<dbReference type="PANTHER" id="PTHR30157:SF0">
    <property type="entry name" value="NADPH-DEPENDENT FERRIC-CHELATE REDUCTASE"/>
    <property type="match status" value="1"/>
</dbReference>
<keyword evidence="3" id="KW-1185">Reference proteome</keyword>
<dbReference type="PROSITE" id="PS51384">
    <property type="entry name" value="FAD_FR"/>
    <property type="match status" value="1"/>
</dbReference>
<dbReference type="SUPFAM" id="SSF63380">
    <property type="entry name" value="Riboflavin synthase domain-like"/>
    <property type="match status" value="1"/>
</dbReference>
<reference evidence="2 3" key="1">
    <citation type="submission" date="2016-12" db="EMBL/GenBank/DDBJ databases">
        <title>The draft genome sequence of Actinophytocola sp. 11-183.</title>
        <authorList>
            <person name="Wang W."/>
            <person name="Yuan L."/>
        </authorList>
    </citation>
    <scope>NUCLEOTIDE SEQUENCE [LARGE SCALE GENOMIC DNA]</scope>
    <source>
        <strain evidence="2 3">11-183</strain>
    </source>
</reference>
<dbReference type="RefSeq" id="WP_075126658.1">
    <property type="nucleotide sequence ID" value="NZ_MSIE01000029.1"/>
</dbReference>
<dbReference type="AlphaFoldDB" id="A0A1Q8CQC4"/>
<feature type="domain" description="FAD-binding FR-type" evidence="1">
    <location>
        <begin position="15"/>
        <end position="136"/>
    </location>
</feature>
<evidence type="ECO:0000313" key="2">
    <source>
        <dbReference type="EMBL" id="OLF16539.1"/>
    </source>
</evidence>
<dbReference type="InterPro" id="IPR017938">
    <property type="entry name" value="Riboflavin_synthase-like_b-brl"/>
</dbReference>
<dbReference type="Pfam" id="PF04954">
    <property type="entry name" value="SIP"/>
    <property type="match status" value="1"/>
</dbReference>
<dbReference type="InterPro" id="IPR039374">
    <property type="entry name" value="SIP_fam"/>
</dbReference>
<sequence length="253" mass="27728">MSTNTAPRRSRRQETALWRAPVRRVERVTPRLARITVGGEELAGFVSAGTDQNVMLYFYPDGVELPATLEAARARWSTVRPLTRTYTIRRHDPVAHEIDFDFVLHDAAGPACDWAKHATPGDQLIFVGPSPAYQPDPSADWHLLAGDETALPAIAAILDALPPTADARVFVEVEDAAEEQPLRAPVTWVHRGAGGSLTDAVAAAELPTGRVDAWLAGERSAMVALRAHLLDQRGFDRRAVRPTTYWRRGEVGS</sequence>
<dbReference type="CDD" id="cd06193">
    <property type="entry name" value="siderophore_interacting"/>
    <property type="match status" value="1"/>
</dbReference>
<dbReference type="InterPro" id="IPR017927">
    <property type="entry name" value="FAD-bd_FR_type"/>
</dbReference>
<name>A0A1Q8CQC4_9PSEU</name>
<protein>
    <recommendedName>
        <fullName evidence="1">FAD-binding FR-type domain-containing protein</fullName>
    </recommendedName>
</protein>
<evidence type="ECO:0000259" key="1">
    <source>
        <dbReference type="PROSITE" id="PS51384"/>
    </source>
</evidence>
<dbReference type="Gene3D" id="2.40.30.10">
    <property type="entry name" value="Translation factors"/>
    <property type="match status" value="1"/>
</dbReference>
<dbReference type="GO" id="GO:0016491">
    <property type="term" value="F:oxidoreductase activity"/>
    <property type="evidence" value="ECO:0007669"/>
    <property type="project" value="InterPro"/>
</dbReference>
<dbReference type="InterPro" id="IPR039261">
    <property type="entry name" value="FNR_nucleotide-bd"/>
</dbReference>
<dbReference type="InterPro" id="IPR007037">
    <property type="entry name" value="SIP_rossman_dom"/>
</dbReference>
<gene>
    <name evidence="2" type="ORF">BU204_16885</name>
</gene>
<dbReference type="InterPro" id="IPR013113">
    <property type="entry name" value="SIP_FAD-bd"/>
</dbReference>
<dbReference type="EMBL" id="MSIE01000029">
    <property type="protein sequence ID" value="OLF16539.1"/>
    <property type="molecule type" value="Genomic_DNA"/>
</dbReference>